<proteinExistence type="predicted"/>
<reference evidence="2 3" key="2">
    <citation type="submission" date="2018-11" db="EMBL/GenBank/DDBJ databases">
        <authorList>
            <consortium name="Pathogen Informatics"/>
        </authorList>
    </citation>
    <scope>NUCLEOTIDE SEQUENCE [LARGE SCALE GENOMIC DNA]</scope>
</reference>
<protein>
    <submittedName>
        <fullName evidence="2 4">Uncharacterized protein</fullName>
    </submittedName>
</protein>
<feature type="compositionally biased region" description="Polar residues" evidence="1">
    <location>
        <begin position="1"/>
        <end position="11"/>
    </location>
</feature>
<evidence type="ECO:0000256" key="1">
    <source>
        <dbReference type="SAM" id="MobiDB-lite"/>
    </source>
</evidence>
<dbReference type="WBParaSite" id="TASK_0000360101-mRNA-1">
    <property type="protein sequence ID" value="TASK_0000360101-mRNA-1"/>
    <property type="gene ID" value="TASK_0000360101"/>
</dbReference>
<sequence length="269" mass="30168">MKGNSSKQSYPAGSPKTGCGDCQSGISSTAKFEDQVGENGCNGTSILIASVEEELNRITGLIKARYNSICSPNKRRRLDSRFGQPVADQHIFTDEMLQDATSELIKELERVKMKNAGENEVPLPPLAETVTQPMVKSGSAYREYDWVLEDRKTKHQENSHSESMCFESQIESGLGQTTEAAVLHKTEQSNQEFGLGKCPKENPKLNISESEDTLESDKFDWLGWVRQVTHDETLTPQQKDKELDLIVNTMIERQNHRIHGGPKADRRVE</sequence>
<feature type="region of interest" description="Disordered" evidence="1">
    <location>
        <begin position="1"/>
        <end position="20"/>
    </location>
</feature>
<evidence type="ECO:0000313" key="3">
    <source>
        <dbReference type="Proteomes" id="UP000282613"/>
    </source>
</evidence>
<evidence type="ECO:0000313" key="2">
    <source>
        <dbReference type="EMBL" id="VDK32066.1"/>
    </source>
</evidence>
<evidence type="ECO:0000313" key="4">
    <source>
        <dbReference type="WBParaSite" id="TASK_0000360101-mRNA-1"/>
    </source>
</evidence>
<dbReference type="EMBL" id="UYRS01018305">
    <property type="protein sequence ID" value="VDK32066.1"/>
    <property type="molecule type" value="Genomic_DNA"/>
</dbReference>
<dbReference type="AlphaFoldDB" id="A0A0R3W1I7"/>
<accession>A0A0R3W1I7</accession>
<name>A0A0R3W1I7_TAEAS</name>
<gene>
    <name evidence="2" type="ORF">TASK_LOCUS3602</name>
</gene>
<reference evidence="4" key="1">
    <citation type="submission" date="2017-02" db="UniProtKB">
        <authorList>
            <consortium name="WormBaseParasite"/>
        </authorList>
    </citation>
    <scope>IDENTIFICATION</scope>
</reference>
<dbReference type="OrthoDB" id="10381882at2759"/>
<keyword evidence="3" id="KW-1185">Reference proteome</keyword>
<organism evidence="4">
    <name type="scientific">Taenia asiatica</name>
    <name type="common">Asian tapeworm</name>
    <dbReference type="NCBI Taxonomy" id="60517"/>
    <lineage>
        <taxon>Eukaryota</taxon>
        <taxon>Metazoa</taxon>
        <taxon>Spiralia</taxon>
        <taxon>Lophotrochozoa</taxon>
        <taxon>Platyhelminthes</taxon>
        <taxon>Cestoda</taxon>
        <taxon>Eucestoda</taxon>
        <taxon>Cyclophyllidea</taxon>
        <taxon>Taeniidae</taxon>
        <taxon>Taenia</taxon>
    </lineage>
</organism>
<dbReference type="Proteomes" id="UP000282613">
    <property type="component" value="Unassembled WGS sequence"/>
</dbReference>